<evidence type="ECO:0000313" key="1">
    <source>
        <dbReference type="Proteomes" id="UP000095286"/>
    </source>
</evidence>
<reference evidence="2" key="1">
    <citation type="submission" date="2016-11" db="UniProtKB">
        <authorList>
            <consortium name="WormBaseParasite"/>
        </authorList>
    </citation>
    <scope>IDENTIFICATION</scope>
    <source>
        <strain evidence="2">KR3021</strain>
    </source>
</reference>
<dbReference type="WBParaSite" id="RSKR_0001156500.1">
    <property type="protein sequence ID" value="RSKR_0001156500.1"/>
    <property type="gene ID" value="RSKR_0001156500"/>
</dbReference>
<organism evidence="1 2">
    <name type="scientific">Rhabditophanes sp. KR3021</name>
    <dbReference type="NCBI Taxonomy" id="114890"/>
    <lineage>
        <taxon>Eukaryota</taxon>
        <taxon>Metazoa</taxon>
        <taxon>Ecdysozoa</taxon>
        <taxon>Nematoda</taxon>
        <taxon>Chromadorea</taxon>
        <taxon>Rhabditida</taxon>
        <taxon>Tylenchina</taxon>
        <taxon>Panagrolaimomorpha</taxon>
        <taxon>Strongyloidoidea</taxon>
        <taxon>Alloionematidae</taxon>
        <taxon>Rhabditophanes</taxon>
    </lineage>
</organism>
<sequence>MTTNSTLIDFLAGTVGGIAGVITGHPLDTVKVHLQAESHGSKFGMIECIRNILKKDGALGLYKGMSSPLVSLAFINAICFGTQSKVVSYFKDKDSLFVSFIAGSVAGGAQSFLASPSELIKLRLQLSDTINSPLEVTRQIIKNQGVRQLYRGLGMTLLRDCPAFGVYFSSYNILIKLLSGGKSADECNYFHFLMAGGFAGMISWCATYPCDIIKTRYQACDTKTYTKVIKELYAENGLRSFSTGLNSTLVRAFPTNAATFAGVNFCISCFETSQLTPEEEKEAIRVKEARRLKNQEYQYRRFMQPFNDNKYVDLILLAEAGETLQIPLAHWHHYYRV</sequence>
<proteinExistence type="predicted"/>
<name>A0AC35UGP0_9BILA</name>
<dbReference type="Proteomes" id="UP000095286">
    <property type="component" value="Unplaced"/>
</dbReference>
<evidence type="ECO:0000313" key="2">
    <source>
        <dbReference type="WBParaSite" id="RSKR_0001156500.1"/>
    </source>
</evidence>
<accession>A0AC35UGP0</accession>
<protein>
    <submittedName>
        <fullName evidence="2">Mitochondrial carrier protein</fullName>
    </submittedName>
</protein>